<dbReference type="Pfam" id="PF00083">
    <property type="entry name" value="Sugar_tr"/>
    <property type="match status" value="1"/>
</dbReference>
<sequence length="143" mass="15561">MCALGAWFYAHVGATTETAGWLPIVALCLCIYCDAAGLQPVPFVIMTEMFSFQLRGTVTAIVIAFACGLMSVELRVFQPIAASVGLYLIFWLFAGVCLVSTIYIACVVPETKMRSLDEIYAEIGGKNTKKSKEKDCEADVTKL</sequence>
<dbReference type="GO" id="GO:0022857">
    <property type="term" value="F:transmembrane transporter activity"/>
    <property type="evidence" value="ECO:0007669"/>
    <property type="project" value="InterPro"/>
</dbReference>
<feature type="transmembrane region" description="Helical" evidence="6">
    <location>
        <begin position="52"/>
        <end position="72"/>
    </location>
</feature>
<evidence type="ECO:0000256" key="2">
    <source>
        <dbReference type="ARBA" id="ARBA00022448"/>
    </source>
</evidence>
<protein>
    <recommendedName>
        <fullName evidence="7">Major facilitator superfamily (MFS) profile domain-containing protein</fullName>
    </recommendedName>
</protein>
<evidence type="ECO:0000313" key="9">
    <source>
        <dbReference type="Proteomes" id="UP000249218"/>
    </source>
</evidence>
<dbReference type="Gene3D" id="1.20.1250.20">
    <property type="entry name" value="MFS general substrate transporter like domains"/>
    <property type="match status" value="1"/>
</dbReference>
<accession>A0A2W1BIH4</accession>
<dbReference type="Proteomes" id="UP000249218">
    <property type="component" value="Unassembled WGS sequence"/>
</dbReference>
<proteinExistence type="predicted"/>
<dbReference type="GO" id="GO:0016020">
    <property type="term" value="C:membrane"/>
    <property type="evidence" value="ECO:0007669"/>
    <property type="project" value="UniProtKB-SubCell"/>
</dbReference>
<evidence type="ECO:0000256" key="4">
    <source>
        <dbReference type="ARBA" id="ARBA00022989"/>
    </source>
</evidence>
<gene>
    <name evidence="8" type="primary">HaOG207377</name>
    <name evidence="8" type="ORF">B5X24_HaOG207377</name>
</gene>
<dbReference type="PANTHER" id="PTHR48020">
    <property type="entry name" value="PROTON MYO-INOSITOL COTRANSPORTER"/>
    <property type="match status" value="1"/>
</dbReference>
<dbReference type="InterPro" id="IPR005828">
    <property type="entry name" value="MFS_sugar_transport-like"/>
</dbReference>
<keyword evidence="5 6" id="KW-0472">Membrane</keyword>
<name>A0A2W1BIH4_HELAM</name>
<dbReference type="EMBL" id="KZ150034">
    <property type="protein sequence ID" value="PZC74658.1"/>
    <property type="molecule type" value="Genomic_DNA"/>
</dbReference>
<evidence type="ECO:0000256" key="1">
    <source>
        <dbReference type="ARBA" id="ARBA00004141"/>
    </source>
</evidence>
<dbReference type="InterPro" id="IPR036259">
    <property type="entry name" value="MFS_trans_sf"/>
</dbReference>
<evidence type="ECO:0000259" key="7">
    <source>
        <dbReference type="PROSITE" id="PS50850"/>
    </source>
</evidence>
<keyword evidence="2" id="KW-0813">Transport</keyword>
<keyword evidence="4 6" id="KW-1133">Transmembrane helix</keyword>
<dbReference type="OrthoDB" id="4142200at2759"/>
<reference evidence="8 9" key="1">
    <citation type="journal article" date="2017" name="BMC Biol.">
        <title>Genomic innovations, transcriptional plasticity and gene loss underlying the evolution and divergence of two highly polyphagous and invasive Helicoverpa pest species.</title>
        <authorList>
            <person name="Pearce S.L."/>
            <person name="Clarke D.F."/>
            <person name="East P.D."/>
            <person name="Elfekih S."/>
            <person name="Gordon K.H."/>
            <person name="Jermiin L.S."/>
            <person name="McGaughran A."/>
            <person name="Oakeshott J.G."/>
            <person name="Papanikolaou A."/>
            <person name="Perera O.P."/>
            <person name="Rane R.V."/>
            <person name="Richards S."/>
            <person name="Tay W.T."/>
            <person name="Walsh T.K."/>
            <person name="Anderson A."/>
            <person name="Anderson C.J."/>
            <person name="Asgari S."/>
            <person name="Board P.G."/>
            <person name="Bretschneider A."/>
            <person name="Campbell P.M."/>
            <person name="Chertemps T."/>
            <person name="Christeller J.T."/>
            <person name="Coppin C.W."/>
            <person name="Downes S.J."/>
            <person name="Duan G."/>
            <person name="Farnsworth C.A."/>
            <person name="Good R.T."/>
            <person name="Han L.B."/>
            <person name="Han Y.C."/>
            <person name="Hatje K."/>
            <person name="Horne I."/>
            <person name="Huang Y.P."/>
            <person name="Hughes D.S."/>
            <person name="Jacquin-Joly E."/>
            <person name="James W."/>
            <person name="Jhangiani S."/>
            <person name="Kollmar M."/>
            <person name="Kuwar S.S."/>
            <person name="Li S."/>
            <person name="Liu N.Y."/>
            <person name="Maibeche M.T."/>
            <person name="Miller J.R."/>
            <person name="Montagne N."/>
            <person name="Perry T."/>
            <person name="Qu J."/>
            <person name="Song S.V."/>
            <person name="Sutton G.G."/>
            <person name="Vogel H."/>
            <person name="Walenz B.P."/>
            <person name="Xu W."/>
            <person name="Zhang H.J."/>
            <person name="Zou Z."/>
            <person name="Batterham P."/>
            <person name="Edwards O.R."/>
            <person name="Feyereisen R."/>
            <person name="Gibbs R.A."/>
            <person name="Heckel D.G."/>
            <person name="McGrath A."/>
            <person name="Robin C."/>
            <person name="Scherer S.E."/>
            <person name="Worley K.C."/>
            <person name="Wu Y.D."/>
        </authorList>
    </citation>
    <scope>NUCLEOTIDE SEQUENCE [LARGE SCALE GENOMIC DNA]</scope>
    <source>
        <strain evidence="8">Harm_GR_Male_#8</strain>
        <tissue evidence="8">Whole organism</tissue>
    </source>
</reference>
<dbReference type="PANTHER" id="PTHR48020:SF12">
    <property type="entry name" value="PROTON MYO-INOSITOL COTRANSPORTER"/>
    <property type="match status" value="1"/>
</dbReference>
<feature type="domain" description="Major facilitator superfamily (MFS) profile" evidence="7">
    <location>
        <begin position="1"/>
        <end position="112"/>
    </location>
</feature>
<dbReference type="InterPro" id="IPR050814">
    <property type="entry name" value="Myo-inositol_Transporter"/>
</dbReference>
<organism evidence="8 9">
    <name type="scientific">Helicoverpa armigera</name>
    <name type="common">Cotton bollworm</name>
    <name type="synonym">Heliothis armigera</name>
    <dbReference type="NCBI Taxonomy" id="29058"/>
    <lineage>
        <taxon>Eukaryota</taxon>
        <taxon>Metazoa</taxon>
        <taxon>Ecdysozoa</taxon>
        <taxon>Arthropoda</taxon>
        <taxon>Hexapoda</taxon>
        <taxon>Insecta</taxon>
        <taxon>Pterygota</taxon>
        <taxon>Neoptera</taxon>
        <taxon>Endopterygota</taxon>
        <taxon>Lepidoptera</taxon>
        <taxon>Glossata</taxon>
        <taxon>Ditrysia</taxon>
        <taxon>Noctuoidea</taxon>
        <taxon>Noctuidae</taxon>
        <taxon>Heliothinae</taxon>
        <taxon>Helicoverpa</taxon>
    </lineage>
</organism>
<dbReference type="SUPFAM" id="SSF103473">
    <property type="entry name" value="MFS general substrate transporter"/>
    <property type="match status" value="1"/>
</dbReference>
<dbReference type="InterPro" id="IPR020846">
    <property type="entry name" value="MFS_dom"/>
</dbReference>
<keyword evidence="9" id="KW-1185">Reference proteome</keyword>
<evidence type="ECO:0000256" key="3">
    <source>
        <dbReference type="ARBA" id="ARBA00022692"/>
    </source>
</evidence>
<feature type="transmembrane region" description="Helical" evidence="6">
    <location>
        <begin position="20"/>
        <end position="45"/>
    </location>
</feature>
<keyword evidence="3 6" id="KW-0812">Transmembrane</keyword>
<evidence type="ECO:0000256" key="5">
    <source>
        <dbReference type="ARBA" id="ARBA00023136"/>
    </source>
</evidence>
<feature type="transmembrane region" description="Helical" evidence="6">
    <location>
        <begin position="84"/>
        <end position="108"/>
    </location>
</feature>
<dbReference type="AlphaFoldDB" id="A0A2W1BIH4"/>
<dbReference type="PROSITE" id="PS50850">
    <property type="entry name" value="MFS"/>
    <property type="match status" value="1"/>
</dbReference>
<comment type="subcellular location">
    <subcellularLocation>
        <location evidence="1">Membrane</location>
        <topology evidence="1">Multi-pass membrane protein</topology>
    </subcellularLocation>
</comment>
<evidence type="ECO:0000256" key="6">
    <source>
        <dbReference type="SAM" id="Phobius"/>
    </source>
</evidence>
<evidence type="ECO:0000313" key="8">
    <source>
        <dbReference type="EMBL" id="PZC74658.1"/>
    </source>
</evidence>